<dbReference type="AlphaFoldDB" id="A0A6G6Y3F4"/>
<dbReference type="Gene3D" id="1.20.81.30">
    <property type="entry name" value="Type II secretion system (T2SS), domain F"/>
    <property type="match status" value="1"/>
</dbReference>
<feature type="domain" description="Type II secretion system protein GspF" evidence="7">
    <location>
        <begin position="159"/>
        <end position="283"/>
    </location>
</feature>
<reference evidence="8 9" key="1">
    <citation type="submission" date="2020-02" db="EMBL/GenBank/DDBJ databases">
        <authorList>
            <person name="Zheng R.K."/>
            <person name="Sun C.M."/>
        </authorList>
    </citation>
    <scope>NUCLEOTIDE SEQUENCE [LARGE SCALE GENOMIC DNA]</scope>
    <source>
        <strain evidence="9">zrk23</strain>
    </source>
</reference>
<dbReference type="InterPro" id="IPR042094">
    <property type="entry name" value="T2SS_GspF_sf"/>
</dbReference>
<evidence type="ECO:0000256" key="3">
    <source>
        <dbReference type="ARBA" id="ARBA00022692"/>
    </source>
</evidence>
<keyword evidence="4 6" id="KW-1133">Transmembrane helix</keyword>
<feature type="transmembrane region" description="Helical" evidence="6">
    <location>
        <begin position="267"/>
        <end position="286"/>
    </location>
</feature>
<keyword evidence="5 6" id="KW-0472">Membrane</keyword>
<evidence type="ECO:0000256" key="1">
    <source>
        <dbReference type="ARBA" id="ARBA00004651"/>
    </source>
</evidence>
<dbReference type="EMBL" id="CP049109">
    <property type="protein sequence ID" value="QIG79143.1"/>
    <property type="molecule type" value="Genomic_DNA"/>
</dbReference>
<evidence type="ECO:0000259" key="7">
    <source>
        <dbReference type="Pfam" id="PF00482"/>
    </source>
</evidence>
<feature type="transmembrane region" description="Helical" evidence="6">
    <location>
        <begin position="122"/>
        <end position="144"/>
    </location>
</feature>
<accession>A0A6G6Y3F4</accession>
<sequence>MDMLPYMMIAAGAFGVLALLVFAFSGPSPKQAGARRLGAVRQRYAATNSMAAAMEAQMRRITANRATRMDAAAARFLPNPALLGKRLAATGMGWTVGQYGMATLGLFVVTFAAAFFQGAPALLALLVAVFIGVGLPHFVVGFFIGRRVKKFTIKFPDAIELLVRGLRSGLPITETMTVVAQEIDGPVGEEFRAVSDKMKIGRSLDAALQETAERLGTPEFQFFTITIAIQRETGGNLAETLSNLAEVLRKRSQMKLKIKALSSESKASAYIVGALPFIVFGMIWMINQGYMMNFFIDQRLMITGIGGLVWMGIGAFIMAKMVNFEI</sequence>
<name>A0A6G6Y3F4_9SPHN</name>
<feature type="transmembrane region" description="Helical" evidence="6">
    <location>
        <begin position="6"/>
        <end position="26"/>
    </location>
</feature>
<gene>
    <name evidence="8" type="ORF">G5C33_04635</name>
</gene>
<keyword evidence="3 6" id="KW-0812">Transmembrane</keyword>
<organism evidence="8 9">
    <name type="scientific">Stakelama tenebrarum</name>
    <dbReference type="NCBI Taxonomy" id="2711215"/>
    <lineage>
        <taxon>Bacteria</taxon>
        <taxon>Pseudomonadati</taxon>
        <taxon>Pseudomonadota</taxon>
        <taxon>Alphaproteobacteria</taxon>
        <taxon>Sphingomonadales</taxon>
        <taxon>Sphingomonadaceae</taxon>
        <taxon>Stakelama</taxon>
    </lineage>
</organism>
<evidence type="ECO:0000313" key="8">
    <source>
        <dbReference type="EMBL" id="QIG79143.1"/>
    </source>
</evidence>
<keyword evidence="2" id="KW-1003">Cell membrane</keyword>
<protein>
    <submittedName>
        <fullName evidence="8">Type II secretion system F family protein</fullName>
    </submittedName>
</protein>
<dbReference type="PANTHER" id="PTHR35007">
    <property type="entry name" value="INTEGRAL MEMBRANE PROTEIN-RELATED"/>
    <property type="match status" value="1"/>
</dbReference>
<evidence type="ECO:0000256" key="5">
    <source>
        <dbReference type="ARBA" id="ARBA00023136"/>
    </source>
</evidence>
<feature type="transmembrane region" description="Helical" evidence="6">
    <location>
        <begin position="298"/>
        <end position="319"/>
    </location>
</feature>
<dbReference type="Pfam" id="PF00482">
    <property type="entry name" value="T2SSF"/>
    <property type="match status" value="1"/>
</dbReference>
<evidence type="ECO:0000313" key="9">
    <source>
        <dbReference type="Proteomes" id="UP000501568"/>
    </source>
</evidence>
<feature type="transmembrane region" description="Helical" evidence="6">
    <location>
        <begin position="96"/>
        <end position="116"/>
    </location>
</feature>
<dbReference type="PANTHER" id="PTHR35007:SF1">
    <property type="entry name" value="PILUS ASSEMBLY PROTEIN"/>
    <property type="match status" value="1"/>
</dbReference>
<dbReference type="Proteomes" id="UP000501568">
    <property type="component" value="Chromosome"/>
</dbReference>
<dbReference type="RefSeq" id="WP_165326144.1">
    <property type="nucleotide sequence ID" value="NZ_CP049109.1"/>
</dbReference>
<dbReference type="KEGG" id="spzr:G5C33_04635"/>
<comment type="subcellular location">
    <subcellularLocation>
        <location evidence="1">Cell membrane</location>
        <topology evidence="1">Multi-pass membrane protein</topology>
    </subcellularLocation>
</comment>
<keyword evidence="9" id="KW-1185">Reference proteome</keyword>
<evidence type="ECO:0000256" key="6">
    <source>
        <dbReference type="SAM" id="Phobius"/>
    </source>
</evidence>
<dbReference type="InterPro" id="IPR018076">
    <property type="entry name" value="T2SS_GspF_dom"/>
</dbReference>
<evidence type="ECO:0000256" key="2">
    <source>
        <dbReference type="ARBA" id="ARBA00022475"/>
    </source>
</evidence>
<dbReference type="GO" id="GO:0005886">
    <property type="term" value="C:plasma membrane"/>
    <property type="evidence" value="ECO:0007669"/>
    <property type="project" value="UniProtKB-SubCell"/>
</dbReference>
<proteinExistence type="predicted"/>
<evidence type="ECO:0000256" key="4">
    <source>
        <dbReference type="ARBA" id="ARBA00022989"/>
    </source>
</evidence>